<comment type="cofactor">
    <cofactor evidence="14 15">
        <name>heme b</name>
        <dbReference type="ChEBI" id="CHEBI:60344"/>
    </cofactor>
    <text evidence="14 15">Binds 1 heme b (iron(II)-protoporphyrin IX) group per subunit.</text>
</comment>
<keyword evidence="10 14" id="KW-0560">Oxidoreductase</keyword>
<keyword evidence="7 14" id="KW-0812">Transmembrane</keyword>
<feature type="transmembrane region" description="Helical" evidence="14">
    <location>
        <begin position="6"/>
        <end position="26"/>
    </location>
</feature>
<dbReference type="Pfam" id="PF03653">
    <property type="entry name" value="UPF0093"/>
    <property type="match status" value="1"/>
</dbReference>
<gene>
    <name evidence="16" type="ORF">Megvenef_01508</name>
</gene>
<evidence type="ECO:0000256" key="15">
    <source>
        <dbReference type="PIRNR" id="PIRNR004638"/>
    </source>
</evidence>
<dbReference type="PANTHER" id="PTHR40255">
    <property type="entry name" value="UPF0093 MEMBRANE PROTEIN SLR1790"/>
    <property type="match status" value="1"/>
</dbReference>
<organism evidence="16 17">
    <name type="scientific">Candidatus Megaera venefica</name>
    <dbReference type="NCBI Taxonomy" id="2055910"/>
    <lineage>
        <taxon>Bacteria</taxon>
        <taxon>Pseudomonadati</taxon>
        <taxon>Pseudomonadota</taxon>
        <taxon>Alphaproteobacteria</taxon>
        <taxon>Rickettsiales</taxon>
        <taxon>Rickettsiaceae</taxon>
        <taxon>Candidatus Megaera</taxon>
    </lineage>
</organism>
<evidence type="ECO:0000256" key="1">
    <source>
        <dbReference type="ARBA" id="ARBA00004651"/>
    </source>
</evidence>
<evidence type="ECO:0000313" key="16">
    <source>
        <dbReference type="EMBL" id="MEA0971528.1"/>
    </source>
</evidence>
<comment type="function">
    <text evidence="14 15">Catalyzes the oxidation of protoporphyrinogen IX to protoporphyrin IX.</text>
</comment>
<comment type="similarity">
    <text evidence="3 14 15">Belongs to the HemJ family.</text>
</comment>
<dbReference type="EMBL" id="JARJFB010000162">
    <property type="protein sequence ID" value="MEA0971528.1"/>
    <property type="molecule type" value="Genomic_DNA"/>
</dbReference>
<accession>A0ABU5NEH6</accession>
<keyword evidence="17" id="KW-1185">Reference proteome</keyword>
<name>A0ABU5NEH6_9RICK</name>
<evidence type="ECO:0000256" key="12">
    <source>
        <dbReference type="ARBA" id="ARBA00023136"/>
    </source>
</evidence>
<feature type="binding site" description="axial binding residue" evidence="14">
    <location>
        <position position="88"/>
    </location>
    <ligand>
        <name>heme</name>
        <dbReference type="ChEBI" id="CHEBI:30413"/>
    </ligand>
    <ligandPart>
        <name>Fe</name>
        <dbReference type="ChEBI" id="CHEBI:18248"/>
    </ligandPart>
</feature>
<comment type="pathway">
    <text evidence="2 14 15">Porphyrin-containing compound metabolism; protoporphyrin-IX biosynthesis; protoporphyrin-IX from protoporphyrinogen-IX: step 1/1.</text>
</comment>
<evidence type="ECO:0000313" key="17">
    <source>
        <dbReference type="Proteomes" id="UP001291687"/>
    </source>
</evidence>
<dbReference type="PANTHER" id="PTHR40255:SF1">
    <property type="entry name" value="PROTOPORPHYRINOGEN IX OXIDASE"/>
    <property type="match status" value="1"/>
</dbReference>
<comment type="subunit">
    <text evidence="14">Homodimer.</text>
</comment>
<dbReference type="RefSeq" id="WP_322777434.1">
    <property type="nucleotide sequence ID" value="NZ_JARJFB010000162.1"/>
</dbReference>
<dbReference type="EC" id="1.3.99.-" evidence="14 15"/>
<proteinExistence type="inferred from homology"/>
<keyword evidence="8 14" id="KW-0479">Metal-binding</keyword>
<evidence type="ECO:0000256" key="9">
    <source>
        <dbReference type="ARBA" id="ARBA00022989"/>
    </source>
</evidence>
<evidence type="ECO:0000256" key="13">
    <source>
        <dbReference type="ARBA" id="ARBA00048390"/>
    </source>
</evidence>
<evidence type="ECO:0000256" key="3">
    <source>
        <dbReference type="ARBA" id="ARBA00006501"/>
    </source>
</evidence>
<evidence type="ECO:0000256" key="8">
    <source>
        <dbReference type="ARBA" id="ARBA00022723"/>
    </source>
</evidence>
<comment type="subcellular location">
    <subcellularLocation>
        <location evidence="1 14">Cell membrane</location>
        <topology evidence="1 14">Multi-pass membrane protein</topology>
    </subcellularLocation>
</comment>
<evidence type="ECO:0000256" key="7">
    <source>
        <dbReference type="ARBA" id="ARBA00022692"/>
    </source>
</evidence>
<dbReference type="PIRSF" id="PIRSF004638">
    <property type="entry name" value="UCP004638"/>
    <property type="match status" value="1"/>
</dbReference>
<feature type="transmembrane region" description="Helical" evidence="14">
    <location>
        <begin position="123"/>
        <end position="141"/>
    </location>
</feature>
<dbReference type="NCBIfam" id="TIGR00701">
    <property type="entry name" value="protoporphyrinogen oxidase HemJ"/>
    <property type="match status" value="1"/>
</dbReference>
<evidence type="ECO:0000256" key="2">
    <source>
        <dbReference type="ARBA" id="ARBA00005073"/>
    </source>
</evidence>
<sequence length="145" mass="17137">MADYFMWYKAIHVICVISWMAAMFYMPRLFVYHTRAEVGSEMDKTFQQMEYKLLKIIMTPSMILTYFFGILIAYIYGFVALGVWFHIKMTAVLGLTIFHGILAKWRKDFLKGTNKHSEKFYRLINEIPPILMIIAVVMVIVKPFE</sequence>
<evidence type="ECO:0000256" key="4">
    <source>
        <dbReference type="ARBA" id="ARBA00017504"/>
    </source>
</evidence>
<evidence type="ECO:0000256" key="14">
    <source>
        <dbReference type="HAMAP-Rule" id="MF_02239"/>
    </source>
</evidence>
<reference evidence="16 17" key="1">
    <citation type="submission" date="2023-03" db="EMBL/GenBank/DDBJ databases">
        <title>Host association and intracellularity evolved multiple times independently in the Rickettsiales.</title>
        <authorList>
            <person name="Castelli M."/>
            <person name="Nardi T."/>
            <person name="Gammuto L."/>
            <person name="Bellinzona G."/>
            <person name="Sabaneyeva E."/>
            <person name="Potekhin A."/>
            <person name="Serra V."/>
            <person name="Petroni G."/>
            <person name="Sassera D."/>
        </authorList>
    </citation>
    <scope>NUCLEOTIDE SEQUENCE [LARGE SCALE GENOMIC DNA]</scope>
    <source>
        <strain evidence="16 17">Sr 2-6</strain>
    </source>
</reference>
<protein>
    <recommendedName>
        <fullName evidence="4 14">Protoporphyrinogen IX oxidase</fullName>
        <shortName evidence="14">PPO</shortName>
        <ecNumber evidence="14 15">1.3.99.-</ecNumber>
    </recommendedName>
</protein>
<comment type="catalytic activity">
    <reaction evidence="13 14 15">
        <text>protoporphyrinogen IX + 3 A = protoporphyrin IX + 3 AH2</text>
        <dbReference type="Rhea" id="RHEA:62000"/>
        <dbReference type="ChEBI" id="CHEBI:13193"/>
        <dbReference type="ChEBI" id="CHEBI:17499"/>
        <dbReference type="ChEBI" id="CHEBI:57306"/>
        <dbReference type="ChEBI" id="CHEBI:57307"/>
    </reaction>
</comment>
<evidence type="ECO:0000256" key="10">
    <source>
        <dbReference type="ARBA" id="ARBA00023002"/>
    </source>
</evidence>
<dbReference type="Proteomes" id="UP001291687">
    <property type="component" value="Unassembled WGS sequence"/>
</dbReference>
<feature type="transmembrane region" description="Helical" evidence="14">
    <location>
        <begin position="53"/>
        <end position="77"/>
    </location>
</feature>
<keyword evidence="5 14" id="KW-1003">Cell membrane</keyword>
<keyword evidence="6 14" id="KW-0349">Heme</keyword>
<evidence type="ECO:0000256" key="11">
    <source>
        <dbReference type="ARBA" id="ARBA00023004"/>
    </source>
</evidence>
<comment type="caution">
    <text evidence="16">The sequence shown here is derived from an EMBL/GenBank/DDBJ whole genome shotgun (WGS) entry which is preliminary data.</text>
</comment>
<dbReference type="InterPro" id="IPR005265">
    <property type="entry name" value="HemJ-like"/>
</dbReference>
<keyword evidence="9 14" id="KW-1133">Transmembrane helix</keyword>
<keyword evidence="11 14" id="KW-0408">Iron</keyword>
<evidence type="ECO:0000256" key="6">
    <source>
        <dbReference type="ARBA" id="ARBA00022617"/>
    </source>
</evidence>
<feature type="binding site" description="axial binding residue" evidence="14">
    <location>
        <position position="12"/>
    </location>
    <ligand>
        <name>heme</name>
        <dbReference type="ChEBI" id="CHEBI:30413"/>
    </ligand>
    <ligandPart>
        <name>Fe</name>
        <dbReference type="ChEBI" id="CHEBI:18248"/>
    </ligandPart>
</feature>
<evidence type="ECO:0000256" key="5">
    <source>
        <dbReference type="ARBA" id="ARBA00022475"/>
    </source>
</evidence>
<dbReference type="HAMAP" id="MF_02239">
    <property type="entry name" value="HemJ"/>
    <property type="match status" value="1"/>
</dbReference>
<feature type="transmembrane region" description="Helical" evidence="14">
    <location>
        <begin position="83"/>
        <end position="102"/>
    </location>
</feature>
<keyword evidence="12 14" id="KW-0472">Membrane</keyword>